<gene>
    <name evidence="1" type="ORF">GSTUM_00000262001</name>
</gene>
<dbReference type="KEGG" id="tml:GSTUM_00000262001"/>
<evidence type="ECO:0000313" key="2">
    <source>
        <dbReference type="Proteomes" id="UP000006911"/>
    </source>
</evidence>
<dbReference type="GeneID" id="9186339"/>
<evidence type="ECO:0000313" key="1">
    <source>
        <dbReference type="EMBL" id="CAZ79641.1"/>
    </source>
</evidence>
<dbReference type="EMBL" id="FN429996">
    <property type="protein sequence ID" value="CAZ79641.1"/>
    <property type="molecule type" value="Genomic_DNA"/>
</dbReference>
<accession>D5G556</accession>
<dbReference type="RefSeq" id="XP_002835484.1">
    <property type="nucleotide sequence ID" value="XM_002835438.1"/>
</dbReference>
<dbReference type="Proteomes" id="UP000006911">
    <property type="component" value="Unassembled WGS sequence"/>
</dbReference>
<reference evidence="1 2" key="1">
    <citation type="journal article" date="2010" name="Nature">
        <title>Perigord black truffle genome uncovers evolutionary origins and mechanisms of symbiosis.</title>
        <authorList>
            <person name="Martin F."/>
            <person name="Kohler A."/>
            <person name="Murat C."/>
            <person name="Balestrini R."/>
            <person name="Coutinho P.M."/>
            <person name="Jaillon O."/>
            <person name="Montanini B."/>
            <person name="Morin E."/>
            <person name="Noel B."/>
            <person name="Percudani R."/>
            <person name="Porcel B."/>
            <person name="Rubini A."/>
            <person name="Amicucci A."/>
            <person name="Amselem J."/>
            <person name="Anthouard V."/>
            <person name="Arcioni S."/>
            <person name="Artiguenave F."/>
            <person name="Aury J.M."/>
            <person name="Ballario P."/>
            <person name="Bolchi A."/>
            <person name="Brenna A."/>
            <person name="Brun A."/>
            <person name="Buee M."/>
            <person name="Cantarel B."/>
            <person name="Chevalier G."/>
            <person name="Couloux A."/>
            <person name="Da Silva C."/>
            <person name="Denoeud F."/>
            <person name="Duplessis S."/>
            <person name="Ghignone S."/>
            <person name="Hilselberger B."/>
            <person name="Iotti M."/>
            <person name="Marcais B."/>
            <person name="Mello A."/>
            <person name="Miranda M."/>
            <person name="Pacioni G."/>
            <person name="Quesneville H."/>
            <person name="Riccioni C."/>
            <person name="Ruotolo R."/>
            <person name="Splivallo R."/>
            <person name="Stocchi V."/>
            <person name="Tisserant E."/>
            <person name="Viscomi A.R."/>
            <person name="Zambonelli A."/>
            <person name="Zampieri E."/>
            <person name="Henrissat B."/>
            <person name="Lebrun M.H."/>
            <person name="Paolocci F."/>
            <person name="Bonfante P."/>
            <person name="Ottonello S."/>
            <person name="Wincker P."/>
        </authorList>
    </citation>
    <scope>NUCLEOTIDE SEQUENCE [LARGE SCALE GENOMIC DNA]</scope>
    <source>
        <strain evidence="1 2">Mel28</strain>
    </source>
</reference>
<sequence>MDRRIEASGWVCWYAFPPTDITISARGPLHYDSRKQCYLGANDISKSVNITTTRPSKTRITNSELILAMCSSTFKGLRYSLI</sequence>
<proteinExistence type="predicted"/>
<dbReference type="AlphaFoldDB" id="D5G556"/>
<keyword evidence="2" id="KW-1185">Reference proteome</keyword>
<dbReference type="HOGENOM" id="CLU_2559954_0_0_1"/>
<organism evidence="1 2">
    <name type="scientific">Tuber melanosporum (strain Mel28)</name>
    <name type="common">Perigord black truffle</name>
    <dbReference type="NCBI Taxonomy" id="656061"/>
    <lineage>
        <taxon>Eukaryota</taxon>
        <taxon>Fungi</taxon>
        <taxon>Dikarya</taxon>
        <taxon>Ascomycota</taxon>
        <taxon>Pezizomycotina</taxon>
        <taxon>Pezizomycetes</taxon>
        <taxon>Pezizales</taxon>
        <taxon>Tuberaceae</taxon>
        <taxon>Tuber</taxon>
    </lineage>
</organism>
<protein>
    <submittedName>
        <fullName evidence="1">(Perigord truffle) hypothetical protein</fullName>
    </submittedName>
</protein>
<dbReference type="InParanoid" id="D5G556"/>
<name>D5G556_TUBMM</name>